<dbReference type="Proteomes" id="UP000275571">
    <property type="component" value="Plasmid lp32-B"/>
</dbReference>
<proteinExistence type="predicted"/>
<dbReference type="AlphaFoldDB" id="A0A386PN54"/>
<reference evidence="1 2" key="1">
    <citation type="journal article" date="2018" name="Infect. Genet. Evol.">
        <title>Genome-wide analysis of Borrelia turcica and 'Candidatus Borrelia tachyglossi' shows relapsing fever-like genomes with unique genomic links to Lyme disease Borrelia.</title>
        <authorList>
            <person name="Gofton A.W."/>
            <person name="Margos G."/>
            <person name="Fingerle V."/>
            <person name="Hepner S."/>
            <person name="Loh S.M."/>
            <person name="Ryan U."/>
            <person name="Irwin P."/>
            <person name="Oskam C.L."/>
        </authorList>
    </citation>
    <scope>NUCLEOTIDE SEQUENCE [LARGE SCALE GENOMIC DNA]</scope>
    <source>
        <strain evidence="1 2">IST7</strain>
        <plasmid evidence="1">lp32-B</plasmid>
    </source>
</reference>
<dbReference type="KEGG" id="btur:DB313_05445"/>
<geneLocation type="plasmid" evidence="2">
    <name>lp32-b</name>
</geneLocation>
<gene>
    <name evidence="1" type="ORF">DB313_05445</name>
</gene>
<accession>A0A386PN54</accession>
<sequence>METGNKNGDLLLITPYILFLKVTFTIENLQKNKDNKEEIIYLNLQGKTVSEAIKEVFGNKAILNMENIDKNKEIQET</sequence>
<keyword evidence="2" id="KW-1185">Reference proteome</keyword>
<dbReference type="Pfam" id="PF05113">
    <property type="entry name" value="DUF693"/>
    <property type="match status" value="1"/>
</dbReference>
<keyword evidence="1" id="KW-0614">Plasmid</keyword>
<evidence type="ECO:0000313" key="1">
    <source>
        <dbReference type="EMBL" id="AYE36944.1"/>
    </source>
</evidence>
<dbReference type="RefSeq" id="WP_120104864.1">
    <property type="nucleotide sequence ID" value="NZ_CP028887.1"/>
</dbReference>
<protein>
    <submittedName>
        <fullName evidence="1">Uncharacterized protein</fullName>
    </submittedName>
</protein>
<name>A0A386PN54_9SPIR</name>
<evidence type="ECO:0000313" key="2">
    <source>
        <dbReference type="Proteomes" id="UP000275571"/>
    </source>
</evidence>
<dbReference type="InterPro" id="IPR007800">
    <property type="entry name" value="DUF693"/>
</dbReference>
<organism evidence="1 2">
    <name type="scientific">Borrelia turcica IST7</name>
    <dbReference type="NCBI Taxonomy" id="1104446"/>
    <lineage>
        <taxon>Bacteria</taxon>
        <taxon>Pseudomonadati</taxon>
        <taxon>Spirochaetota</taxon>
        <taxon>Spirochaetia</taxon>
        <taxon>Spirochaetales</taxon>
        <taxon>Borreliaceae</taxon>
        <taxon>Borrelia</taxon>
    </lineage>
</organism>
<dbReference type="EMBL" id="CP028887">
    <property type="protein sequence ID" value="AYE36944.1"/>
    <property type="molecule type" value="Genomic_DNA"/>
</dbReference>